<comment type="caution">
    <text evidence="11">The sequence shown here is derived from an EMBL/GenBank/DDBJ whole genome shotgun (WGS) entry which is preliminary data.</text>
</comment>
<feature type="transmembrane region" description="Helical" evidence="10">
    <location>
        <begin position="93"/>
        <end position="115"/>
    </location>
</feature>
<feature type="transmembrane region" description="Helical" evidence="10">
    <location>
        <begin position="271"/>
        <end position="293"/>
    </location>
</feature>
<dbReference type="InterPro" id="IPR051327">
    <property type="entry name" value="MATE_MepA_subfamily"/>
</dbReference>
<dbReference type="InterPro" id="IPR045070">
    <property type="entry name" value="MATE_MepA-like"/>
</dbReference>
<evidence type="ECO:0000256" key="7">
    <source>
        <dbReference type="ARBA" id="ARBA00022989"/>
    </source>
</evidence>
<feature type="transmembrane region" description="Helical" evidence="10">
    <location>
        <begin position="135"/>
        <end position="156"/>
    </location>
</feature>
<protein>
    <recommendedName>
        <fullName evidence="3">Multidrug export protein MepA</fullName>
    </recommendedName>
</protein>
<keyword evidence="9" id="KW-0046">Antibiotic resistance</keyword>
<sequence length="441" mass="47804">MDLDQLFARAPVPKVYMKIALPVVLGMVASMVYNLADTFFVAQTGNANLVAGIALGTPLFSFMLAIGDIFGLGGSAAISRLLGKKEHIQSAHLSSYCFYSSIVLSLVLTVLMLVFERPILGVMGVTAQTYSYAADFYRMLAIGAVFIIVSLVPGNIIRTEGLATKSMIATLTGTILTIILDPIFLFIFHWGALGVGLANVLGYVVNTSILVYFMIKDTQILSLSLKKVRVSRKAIREILSIGIPASLTNFMQSFGVMLLNNYLAPYGSDAIAAMGIVLKIYMVVMLIMVGFAFGAQPLIGYNYGSGDRARFKAVVKFDFLVEVVYALICAVILMIFAPQLMALFMHNASIIRMGTIMLRLLLMTAPLIGAILVFTTIFQSAGKAVGALVMSISRQGVIFGIVIVILAAWFGYTGVIIAQPVADVLTFIIGFWLYKQLLARR</sequence>
<evidence type="ECO:0000256" key="8">
    <source>
        <dbReference type="ARBA" id="ARBA00023136"/>
    </source>
</evidence>
<dbReference type="PIRSF" id="PIRSF006603">
    <property type="entry name" value="DinF"/>
    <property type="match status" value="1"/>
</dbReference>
<feature type="transmembrane region" description="Helical" evidence="10">
    <location>
        <begin position="168"/>
        <end position="190"/>
    </location>
</feature>
<dbReference type="NCBIfam" id="TIGR00797">
    <property type="entry name" value="matE"/>
    <property type="match status" value="1"/>
</dbReference>
<dbReference type="EMBL" id="JQBR01000001">
    <property type="protein sequence ID" value="KRN67502.1"/>
    <property type="molecule type" value="Genomic_DNA"/>
</dbReference>
<dbReference type="PATRIC" id="fig|319652.3.peg.42"/>
<keyword evidence="7 10" id="KW-1133">Transmembrane helix</keyword>
<keyword evidence="8 10" id="KW-0472">Membrane</keyword>
<name>A0A0R2IRT9_9LACO</name>
<feature type="transmembrane region" description="Helical" evidence="10">
    <location>
        <begin position="196"/>
        <end position="215"/>
    </location>
</feature>
<keyword evidence="4" id="KW-0813">Transport</keyword>
<dbReference type="InterPro" id="IPR002528">
    <property type="entry name" value="MATE_fam"/>
</dbReference>
<dbReference type="Proteomes" id="UP000051568">
    <property type="component" value="Unassembled WGS sequence"/>
</dbReference>
<dbReference type="InterPro" id="IPR048279">
    <property type="entry name" value="MdtK-like"/>
</dbReference>
<dbReference type="AlphaFoldDB" id="A0A0R2IRT9"/>
<dbReference type="CDD" id="cd13143">
    <property type="entry name" value="MATE_MepA_like"/>
    <property type="match status" value="1"/>
</dbReference>
<feature type="transmembrane region" description="Helical" evidence="10">
    <location>
        <begin position="385"/>
        <end position="410"/>
    </location>
</feature>
<gene>
    <name evidence="11" type="ORF">IV80_GL000041</name>
</gene>
<dbReference type="Pfam" id="PF01554">
    <property type="entry name" value="MatE"/>
    <property type="match status" value="2"/>
</dbReference>
<keyword evidence="5" id="KW-1003">Cell membrane</keyword>
<feature type="transmembrane region" description="Helical" evidence="10">
    <location>
        <begin position="314"/>
        <end position="336"/>
    </location>
</feature>
<evidence type="ECO:0000256" key="6">
    <source>
        <dbReference type="ARBA" id="ARBA00022692"/>
    </source>
</evidence>
<organism evidence="11 12">
    <name type="scientific">Pediococcus cellicola</name>
    <dbReference type="NCBI Taxonomy" id="319652"/>
    <lineage>
        <taxon>Bacteria</taxon>
        <taxon>Bacillati</taxon>
        <taxon>Bacillota</taxon>
        <taxon>Bacilli</taxon>
        <taxon>Lactobacillales</taxon>
        <taxon>Lactobacillaceae</taxon>
        <taxon>Pediococcus</taxon>
    </lineage>
</organism>
<accession>A0A0R2IRT9</accession>
<evidence type="ECO:0000313" key="12">
    <source>
        <dbReference type="Proteomes" id="UP000051568"/>
    </source>
</evidence>
<dbReference type="GO" id="GO:0046677">
    <property type="term" value="P:response to antibiotic"/>
    <property type="evidence" value="ECO:0007669"/>
    <property type="project" value="UniProtKB-KW"/>
</dbReference>
<keyword evidence="6 10" id="KW-0812">Transmembrane</keyword>
<evidence type="ECO:0000256" key="9">
    <source>
        <dbReference type="ARBA" id="ARBA00023251"/>
    </source>
</evidence>
<evidence type="ECO:0000256" key="2">
    <source>
        <dbReference type="ARBA" id="ARBA00008417"/>
    </source>
</evidence>
<keyword evidence="12" id="KW-1185">Reference proteome</keyword>
<dbReference type="GO" id="GO:0015297">
    <property type="term" value="F:antiporter activity"/>
    <property type="evidence" value="ECO:0007669"/>
    <property type="project" value="InterPro"/>
</dbReference>
<dbReference type="GO" id="GO:0042910">
    <property type="term" value="F:xenobiotic transmembrane transporter activity"/>
    <property type="evidence" value="ECO:0007669"/>
    <property type="project" value="InterPro"/>
</dbReference>
<dbReference type="RefSeq" id="WP_057747791.1">
    <property type="nucleotide sequence ID" value="NZ_BJVH01000001.1"/>
</dbReference>
<feature type="transmembrane region" description="Helical" evidence="10">
    <location>
        <begin position="356"/>
        <end position="378"/>
    </location>
</feature>
<feature type="transmembrane region" description="Helical" evidence="10">
    <location>
        <begin position="416"/>
        <end position="434"/>
    </location>
</feature>
<dbReference type="STRING" id="319652.IV80_GL000041"/>
<dbReference type="PANTHER" id="PTHR43823:SF3">
    <property type="entry name" value="MULTIDRUG EXPORT PROTEIN MEPA"/>
    <property type="match status" value="1"/>
</dbReference>
<proteinExistence type="inferred from homology"/>
<evidence type="ECO:0000256" key="4">
    <source>
        <dbReference type="ARBA" id="ARBA00022448"/>
    </source>
</evidence>
<dbReference type="OrthoDB" id="9811110at2"/>
<evidence type="ECO:0000256" key="5">
    <source>
        <dbReference type="ARBA" id="ARBA00022475"/>
    </source>
</evidence>
<feature type="transmembrane region" description="Helical" evidence="10">
    <location>
        <begin position="235"/>
        <end position="259"/>
    </location>
</feature>
<reference evidence="11 12" key="1">
    <citation type="journal article" date="2015" name="Genome Announc.">
        <title>Expanding the biotechnology potential of lactobacilli through comparative genomics of 213 strains and associated genera.</title>
        <authorList>
            <person name="Sun Z."/>
            <person name="Harris H.M."/>
            <person name="McCann A."/>
            <person name="Guo C."/>
            <person name="Argimon S."/>
            <person name="Zhang W."/>
            <person name="Yang X."/>
            <person name="Jeffery I.B."/>
            <person name="Cooney J.C."/>
            <person name="Kagawa T.F."/>
            <person name="Liu W."/>
            <person name="Song Y."/>
            <person name="Salvetti E."/>
            <person name="Wrobel A."/>
            <person name="Rasinkangas P."/>
            <person name="Parkhill J."/>
            <person name="Rea M.C."/>
            <person name="O'Sullivan O."/>
            <person name="Ritari J."/>
            <person name="Douillard F.P."/>
            <person name="Paul Ross R."/>
            <person name="Yang R."/>
            <person name="Briner A.E."/>
            <person name="Felis G.E."/>
            <person name="de Vos W.M."/>
            <person name="Barrangou R."/>
            <person name="Klaenhammer T.R."/>
            <person name="Caufield P.W."/>
            <person name="Cui Y."/>
            <person name="Zhang H."/>
            <person name="O'Toole P.W."/>
        </authorList>
    </citation>
    <scope>NUCLEOTIDE SEQUENCE [LARGE SCALE GENOMIC DNA]</scope>
    <source>
        <strain evidence="11 12">DSM 17757</strain>
    </source>
</reference>
<evidence type="ECO:0000256" key="3">
    <source>
        <dbReference type="ARBA" id="ARBA00022106"/>
    </source>
</evidence>
<comment type="subcellular location">
    <subcellularLocation>
        <location evidence="1">Cell membrane</location>
        <topology evidence="1">Multi-pass membrane protein</topology>
    </subcellularLocation>
</comment>
<dbReference type="PANTHER" id="PTHR43823">
    <property type="entry name" value="SPORULATION PROTEIN YKVU"/>
    <property type="match status" value="1"/>
</dbReference>
<feature type="transmembrane region" description="Helical" evidence="10">
    <location>
        <begin position="15"/>
        <end position="36"/>
    </location>
</feature>
<comment type="similarity">
    <text evidence="2">Belongs to the multi antimicrobial extrusion (MATE) (TC 2.A.66.1) family. MepA subfamily.</text>
</comment>
<evidence type="ECO:0000313" key="11">
    <source>
        <dbReference type="EMBL" id="KRN67502.1"/>
    </source>
</evidence>
<feature type="transmembrane region" description="Helical" evidence="10">
    <location>
        <begin position="48"/>
        <end position="72"/>
    </location>
</feature>
<evidence type="ECO:0000256" key="1">
    <source>
        <dbReference type="ARBA" id="ARBA00004651"/>
    </source>
</evidence>
<evidence type="ECO:0000256" key="10">
    <source>
        <dbReference type="SAM" id="Phobius"/>
    </source>
</evidence>
<dbReference type="GO" id="GO:0005886">
    <property type="term" value="C:plasma membrane"/>
    <property type="evidence" value="ECO:0007669"/>
    <property type="project" value="UniProtKB-SubCell"/>
</dbReference>